<dbReference type="OrthoDB" id="153124at2"/>
<dbReference type="PANTHER" id="PTHR10846">
    <property type="entry name" value="SODIUM/POTASSIUM/CALCIUM EXCHANGER"/>
    <property type="match status" value="1"/>
</dbReference>
<feature type="transmembrane region" description="Helical" evidence="5">
    <location>
        <begin position="243"/>
        <end position="263"/>
    </location>
</feature>
<evidence type="ECO:0000313" key="7">
    <source>
        <dbReference type="EMBL" id="BAQ18646.1"/>
    </source>
</evidence>
<dbReference type="InterPro" id="IPR004837">
    <property type="entry name" value="NaCa_Exmemb"/>
</dbReference>
<keyword evidence="4 5" id="KW-0472">Membrane</keyword>
<proteinExistence type="predicted"/>
<feature type="transmembrane region" description="Helical" evidence="5">
    <location>
        <begin position="309"/>
        <end position="330"/>
    </location>
</feature>
<evidence type="ECO:0000256" key="3">
    <source>
        <dbReference type="ARBA" id="ARBA00022989"/>
    </source>
</evidence>
<feature type="transmembrane region" description="Helical" evidence="5">
    <location>
        <begin position="105"/>
        <end position="123"/>
    </location>
</feature>
<feature type="transmembrane region" description="Helical" evidence="5">
    <location>
        <begin position="63"/>
        <end position="84"/>
    </location>
</feature>
<gene>
    <name evidence="7" type="ORF">GL4_3215</name>
</gene>
<comment type="subcellular location">
    <subcellularLocation>
        <location evidence="1">Membrane</location>
        <topology evidence="1">Multi-pass membrane protein</topology>
    </subcellularLocation>
</comment>
<feature type="transmembrane region" description="Helical" evidence="5">
    <location>
        <begin position="180"/>
        <end position="202"/>
    </location>
</feature>
<dbReference type="GO" id="GO:0008273">
    <property type="term" value="F:calcium, potassium:sodium antiporter activity"/>
    <property type="evidence" value="ECO:0007669"/>
    <property type="project" value="TreeGrafter"/>
</dbReference>
<dbReference type="HOGENOM" id="CLU_007948_2_0_5"/>
<dbReference type="Proteomes" id="UP000031643">
    <property type="component" value="Chromosome"/>
</dbReference>
<feature type="domain" description="Sodium/calcium exchanger membrane region" evidence="6">
    <location>
        <begin position="185"/>
        <end position="328"/>
    </location>
</feature>
<dbReference type="Pfam" id="PF01699">
    <property type="entry name" value="Na_Ca_ex"/>
    <property type="match status" value="2"/>
</dbReference>
<evidence type="ECO:0000256" key="2">
    <source>
        <dbReference type="ARBA" id="ARBA00022692"/>
    </source>
</evidence>
<dbReference type="GO" id="GO:0006874">
    <property type="term" value="P:intracellular calcium ion homeostasis"/>
    <property type="evidence" value="ECO:0007669"/>
    <property type="project" value="TreeGrafter"/>
</dbReference>
<dbReference type="InterPro" id="IPR044880">
    <property type="entry name" value="NCX_ion-bd_dom_sf"/>
</dbReference>
<evidence type="ECO:0000313" key="8">
    <source>
        <dbReference type="Proteomes" id="UP000031643"/>
    </source>
</evidence>
<keyword evidence="8" id="KW-1185">Reference proteome</keyword>
<keyword evidence="2 5" id="KW-0812">Transmembrane</keyword>
<dbReference type="Gene3D" id="1.20.1420.30">
    <property type="entry name" value="NCX, central ion-binding region"/>
    <property type="match status" value="2"/>
</dbReference>
<protein>
    <submittedName>
        <fullName evidence="7">Sodium/calcium antiporter</fullName>
    </submittedName>
</protein>
<evidence type="ECO:0000256" key="4">
    <source>
        <dbReference type="ARBA" id="ARBA00023136"/>
    </source>
</evidence>
<keyword evidence="3 5" id="KW-1133">Transmembrane helix</keyword>
<dbReference type="PANTHER" id="PTHR10846:SF8">
    <property type="entry name" value="INNER MEMBRANE PROTEIN YRBG"/>
    <property type="match status" value="1"/>
</dbReference>
<feature type="domain" description="Sodium/calcium exchanger membrane region" evidence="6">
    <location>
        <begin position="2"/>
        <end position="144"/>
    </location>
</feature>
<sequence length="331" mass="34333">MALGLFLLAAVVIAIAGVRMAKLADILADRTRLGEAVVGGMFLGASTSLSGAVTSISAASEGLVSLAVSNAIGGICVQTVFLVVADMTYRKVNLEHAAADEKNTLQAAILILLLSVALAAYLTPPFALWVVHPASIVLVAVYIFGARAAVALAKRPMWHPEKTKDTVPDQPESQHKSSQLAYLLVRFAALAVILGVAGYLVATTGAQISREFGISQTVVGTLLTATTTSLPELVTTLAAVRRGALQLAVGGIVGGNTFDVLFLSLSDLAYREGSIYHAMGSRDALLLVAGTLLAAILLVGLIMRDRRGVGFEGISILAVYIGLIALQISLG</sequence>
<dbReference type="InterPro" id="IPR004481">
    <property type="entry name" value="K/Na/Ca-exchanger"/>
</dbReference>
<dbReference type="KEGG" id="mcg:GL4_3215"/>
<evidence type="ECO:0000256" key="5">
    <source>
        <dbReference type="SAM" id="Phobius"/>
    </source>
</evidence>
<dbReference type="AlphaFoldDB" id="A0A0A8K764"/>
<feature type="transmembrane region" description="Helical" evidence="5">
    <location>
        <begin position="284"/>
        <end position="303"/>
    </location>
</feature>
<dbReference type="GO" id="GO:0005262">
    <property type="term" value="F:calcium channel activity"/>
    <property type="evidence" value="ECO:0007669"/>
    <property type="project" value="TreeGrafter"/>
</dbReference>
<dbReference type="RefSeq" id="WP_045368899.1">
    <property type="nucleotide sequence ID" value="NZ_AP014648.1"/>
</dbReference>
<dbReference type="STRING" id="1384459.GL4_3215"/>
<evidence type="ECO:0000256" key="1">
    <source>
        <dbReference type="ARBA" id="ARBA00004141"/>
    </source>
</evidence>
<reference evidence="7 8" key="1">
    <citation type="submission" date="2014-09" db="EMBL/GenBank/DDBJ databases">
        <title>Genome sequencing of Methyloceanibacter caenitepidi Gela4.</title>
        <authorList>
            <person name="Takeuchi M."/>
            <person name="Susumu S."/>
            <person name="Kamagata Y."/>
            <person name="Oshima K."/>
            <person name="Hattori M."/>
            <person name="Iwasaki W."/>
        </authorList>
    </citation>
    <scope>NUCLEOTIDE SEQUENCE [LARGE SCALE GENOMIC DNA]</scope>
    <source>
        <strain evidence="7 8">Gela4</strain>
    </source>
</reference>
<feature type="transmembrane region" description="Helical" evidence="5">
    <location>
        <begin position="129"/>
        <end position="153"/>
    </location>
</feature>
<name>A0A0A8K764_9HYPH</name>
<dbReference type="EMBL" id="AP014648">
    <property type="protein sequence ID" value="BAQ18646.1"/>
    <property type="molecule type" value="Genomic_DNA"/>
</dbReference>
<evidence type="ECO:0000259" key="6">
    <source>
        <dbReference type="Pfam" id="PF01699"/>
    </source>
</evidence>
<organism evidence="7 8">
    <name type="scientific">Methyloceanibacter caenitepidi</name>
    <dbReference type="NCBI Taxonomy" id="1384459"/>
    <lineage>
        <taxon>Bacteria</taxon>
        <taxon>Pseudomonadati</taxon>
        <taxon>Pseudomonadota</taxon>
        <taxon>Alphaproteobacteria</taxon>
        <taxon>Hyphomicrobiales</taxon>
        <taxon>Hyphomicrobiaceae</taxon>
        <taxon>Methyloceanibacter</taxon>
    </lineage>
</organism>
<accession>A0A0A8K764</accession>
<dbReference type="GO" id="GO:0005886">
    <property type="term" value="C:plasma membrane"/>
    <property type="evidence" value="ECO:0007669"/>
    <property type="project" value="TreeGrafter"/>
</dbReference>